<dbReference type="RefSeq" id="WP_007008495.1">
    <property type="nucleotide sequence ID" value="NZ_FNSL01000001.1"/>
</dbReference>
<dbReference type="SUPFAM" id="SSF82689">
    <property type="entry name" value="Mechanosensitive channel protein MscS (YggB), C-terminal domain"/>
    <property type="match status" value="1"/>
</dbReference>
<dbReference type="Gene3D" id="3.30.70.100">
    <property type="match status" value="1"/>
</dbReference>
<evidence type="ECO:0000313" key="11">
    <source>
        <dbReference type="EMBL" id="SEB93844.1"/>
    </source>
</evidence>
<keyword evidence="7" id="KW-0406">Ion transport</keyword>
<keyword evidence="5 7" id="KW-1133">Transmembrane helix</keyword>
<dbReference type="PANTHER" id="PTHR30221:SF1">
    <property type="entry name" value="SMALL-CONDUCTANCE MECHANOSENSITIVE CHANNEL"/>
    <property type="match status" value="1"/>
</dbReference>
<dbReference type="InterPro" id="IPR011014">
    <property type="entry name" value="MscS_channel_TM-2"/>
</dbReference>
<evidence type="ECO:0000259" key="10">
    <source>
        <dbReference type="Pfam" id="PF21088"/>
    </source>
</evidence>
<feature type="transmembrane region" description="Helical" evidence="7">
    <location>
        <begin position="72"/>
        <end position="91"/>
    </location>
</feature>
<evidence type="ECO:0000256" key="5">
    <source>
        <dbReference type="ARBA" id="ARBA00022989"/>
    </source>
</evidence>
<comment type="subcellular location">
    <subcellularLocation>
        <location evidence="7">Cell inner membrane</location>
        <topology evidence="7">Multi-pass membrane protein</topology>
    </subcellularLocation>
    <subcellularLocation>
        <location evidence="1">Cell membrane</location>
        <topology evidence="1">Multi-pass membrane protein</topology>
    </subcellularLocation>
</comment>
<evidence type="ECO:0000259" key="9">
    <source>
        <dbReference type="Pfam" id="PF21082"/>
    </source>
</evidence>
<dbReference type="InterPro" id="IPR049278">
    <property type="entry name" value="MS_channel_C"/>
</dbReference>
<evidence type="ECO:0000256" key="1">
    <source>
        <dbReference type="ARBA" id="ARBA00004651"/>
    </source>
</evidence>
<evidence type="ECO:0000256" key="4">
    <source>
        <dbReference type="ARBA" id="ARBA00022692"/>
    </source>
</evidence>
<comment type="function">
    <text evidence="7">Mechanosensitive channel that participates in the regulation of osmotic pressure changes within the cell, opening in response to stretch forces in the membrane lipid bilayer, without the need for other proteins. Contributes to normal resistance to hypoosmotic shock. Forms an ion channel of 1.0 nanosiemens conductance with a slight preference for anions.</text>
</comment>
<dbReference type="AlphaFoldDB" id="A0A1H4NFJ3"/>
<accession>A0A1H4NFJ3</accession>
<dbReference type="InterPro" id="IPR010920">
    <property type="entry name" value="LSM_dom_sf"/>
</dbReference>
<evidence type="ECO:0000256" key="2">
    <source>
        <dbReference type="ARBA" id="ARBA00008017"/>
    </source>
</evidence>
<organism evidence="11 12">
    <name type="scientific">Nitratireductor aquibiodomus</name>
    <dbReference type="NCBI Taxonomy" id="204799"/>
    <lineage>
        <taxon>Bacteria</taxon>
        <taxon>Pseudomonadati</taxon>
        <taxon>Pseudomonadota</taxon>
        <taxon>Alphaproteobacteria</taxon>
        <taxon>Hyphomicrobiales</taxon>
        <taxon>Phyllobacteriaceae</taxon>
        <taxon>Nitratireductor</taxon>
    </lineage>
</organism>
<dbReference type="Gene3D" id="2.30.30.60">
    <property type="match status" value="1"/>
</dbReference>
<comment type="subunit">
    <text evidence="7">Homoheptamer.</text>
</comment>
<evidence type="ECO:0000256" key="3">
    <source>
        <dbReference type="ARBA" id="ARBA00022475"/>
    </source>
</evidence>
<keyword evidence="6 7" id="KW-0472">Membrane</keyword>
<proteinExistence type="inferred from homology"/>
<dbReference type="EMBL" id="FNSL01000001">
    <property type="protein sequence ID" value="SEB93844.1"/>
    <property type="molecule type" value="Genomic_DNA"/>
</dbReference>
<evidence type="ECO:0000256" key="6">
    <source>
        <dbReference type="ARBA" id="ARBA00023136"/>
    </source>
</evidence>
<name>A0A1H4NFJ3_9HYPH</name>
<dbReference type="Pfam" id="PF21082">
    <property type="entry name" value="MS_channel_3rd"/>
    <property type="match status" value="1"/>
</dbReference>
<dbReference type="Pfam" id="PF00924">
    <property type="entry name" value="MS_channel_2nd"/>
    <property type="match status" value="1"/>
</dbReference>
<dbReference type="InterPro" id="IPR006685">
    <property type="entry name" value="MscS_channel_2nd"/>
</dbReference>
<keyword evidence="7" id="KW-0407">Ion channel</keyword>
<dbReference type="SUPFAM" id="SSF50182">
    <property type="entry name" value="Sm-like ribonucleoproteins"/>
    <property type="match status" value="1"/>
</dbReference>
<feature type="transmembrane region" description="Helical" evidence="7">
    <location>
        <begin position="26"/>
        <end position="51"/>
    </location>
</feature>
<feature type="domain" description="Mechanosensitive ion channel MscS C-terminal" evidence="9">
    <location>
        <begin position="188"/>
        <end position="268"/>
    </location>
</feature>
<dbReference type="Pfam" id="PF21088">
    <property type="entry name" value="MS_channel_1st"/>
    <property type="match status" value="1"/>
</dbReference>
<dbReference type="SUPFAM" id="SSF82861">
    <property type="entry name" value="Mechanosensitive channel protein MscS (YggB), transmembrane region"/>
    <property type="match status" value="1"/>
</dbReference>
<comment type="caution">
    <text evidence="7">Lacks conserved residue(s) required for the propagation of feature annotation.</text>
</comment>
<feature type="domain" description="Mechanosensitive ion channel MscS" evidence="8">
    <location>
        <begin position="114"/>
        <end position="180"/>
    </location>
</feature>
<gene>
    <name evidence="11" type="ORF">SAMN05216452_3752</name>
</gene>
<protein>
    <recommendedName>
        <fullName evidence="7">Small-conductance mechanosensitive channel</fullName>
    </recommendedName>
</protein>
<dbReference type="InterPro" id="IPR045275">
    <property type="entry name" value="MscS_archaea/bacteria_type"/>
</dbReference>
<feature type="transmembrane region" description="Helical" evidence="7">
    <location>
        <begin position="97"/>
        <end position="127"/>
    </location>
</feature>
<dbReference type="InterPro" id="IPR011066">
    <property type="entry name" value="MscS_channel_C_sf"/>
</dbReference>
<dbReference type="GO" id="GO:0005886">
    <property type="term" value="C:plasma membrane"/>
    <property type="evidence" value="ECO:0007669"/>
    <property type="project" value="UniProtKB-SubCell"/>
</dbReference>
<comment type="similarity">
    <text evidence="2 7">Belongs to the MscS (TC 1.A.23) family.</text>
</comment>
<dbReference type="Pfam" id="PF05552">
    <property type="entry name" value="MS_channel_1st_1"/>
    <property type="match status" value="1"/>
</dbReference>
<dbReference type="Proteomes" id="UP000199064">
    <property type="component" value="Unassembled WGS sequence"/>
</dbReference>
<sequence length="297" mass="32204">MEMQTENLMTAAQAALAQVSEFAVSYAFSILGAIILIIAGFIVAGMVEKWVRRTLDRFPSFDVTLTSFLSKIARYAVLILVGVTVLAQFGVQTASIIAALGAAGLAIGLALQGTLQNVAAGIMLLVLKPFRVGEFVEASGISGTIQTIGLFATEMKTVDGLYILAPNSSLWNTSVTNYSRNPRRRNDLVIGIGYNDDIDLAQKTMLDLAASDDRVLADQEPATFVSELGDSAVNITMRYWTTTADWWQTRLDLTKAAKKAFDEKGISIPFPQRDVHYLPLDSKAQTTSPAKKSTAKR</sequence>
<dbReference type="InterPro" id="IPR023408">
    <property type="entry name" value="MscS_beta-dom_sf"/>
</dbReference>
<dbReference type="Gene3D" id="1.10.287.1260">
    <property type="match status" value="1"/>
</dbReference>
<reference evidence="12" key="1">
    <citation type="submission" date="2016-10" db="EMBL/GenBank/DDBJ databases">
        <authorList>
            <person name="Varghese N."/>
            <person name="Submissions S."/>
        </authorList>
    </citation>
    <scope>NUCLEOTIDE SEQUENCE [LARGE SCALE GENOMIC DNA]</scope>
    <source>
        <strain evidence="12">ES.061</strain>
    </source>
</reference>
<keyword evidence="4 7" id="KW-0812">Transmembrane</keyword>
<keyword evidence="12" id="KW-1185">Reference proteome</keyword>
<dbReference type="InterPro" id="IPR049142">
    <property type="entry name" value="MS_channel_1st"/>
</dbReference>
<keyword evidence="7" id="KW-0997">Cell inner membrane</keyword>
<evidence type="ECO:0000259" key="8">
    <source>
        <dbReference type="Pfam" id="PF00924"/>
    </source>
</evidence>
<dbReference type="InterPro" id="IPR008910">
    <property type="entry name" value="MSC_TM_helix"/>
</dbReference>
<dbReference type="GO" id="GO:0008381">
    <property type="term" value="F:mechanosensitive monoatomic ion channel activity"/>
    <property type="evidence" value="ECO:0007669"/>
    <property type="project" value="InterPro"/>
</dbReference>
<evidence type="ECO:0000313" key="12">
    <source>
        <dbReference type="Proteomes" id="UP000199064"/>
    </source>
</evidence>
<feature type="domain" description="Mechanosensitive ion channel transmembrane helices 2/3" evidence="10">
    <location>
        <begin position="71"/>
        <end position="112"/>
    </location>
</feature>
<keyword evidence="3" id="KW-1003">Cell membrane</keyword>
<evidence type="ECO:0000256" key="7">
    <source>
        <dbReference type="RuleBase" id="RU369025"/>
    </source>
</evidence>
<dbReference type="PANTHER" id="PTHR30221">
    <property type="entry name" value="SMALL-CONDUCTANCE MECHANOSENSITIVE CHANNEL"/>
    <property type="match status" value="1"/>
</dbReference>
<keyword evidence="7" id="KW-0813">Transport</keyword>